<geneLocation type="plasmid" evidence="2 3">
    <name>p5</name>
</geneLocation>
<dbReference type="Proteomes" id="UP001277471">
    <property type="component" value="Unassembled WGS sequence"/>
</dbReference>
<dbReference type="AlphaFoldDB" id="A0A4D8QU34"/>
<dbReference type="SUPFAM" id="SSF53448">
    <property type="entry name" value="Nucleotide-diphospho-sugar transferases"/>
    <property type="match status" value="1"/>
</dbReference>
<gene>
    <name evidence="2" type="ORF">D3868_32420</name>
    <name evidence="1" type="ORF">SIM66_31815</name>
</gene>
<dbReference type="GeneID" id="56449538"/>
<keyword evidence="4" id="KW-1185">Reference proteome</keyword>
<proteinExistence type="predicted"/>
<evidence type="ECO:0000313" key="4">
    <source>
        <dbReference type="Proteomes" id="UP001277471"/>
    </source>
</evidence>
<dbReference type="InterPro" id="IPR029044">
    <property type="entry name" value="Nucleotide-diphossugar_trans"/>
</dbReference>
<protein>
    <submittedName>
        <fullName evidence="1">Glycosyltransferase</fullName>
    </submittedName>
</protein>
<organism evidence="2 3">
    <name type="scientific">Azospirillum brasilense</name>
    <dbReference type="NCBI Taxonomy" id="192"/>
    <lineage>
        <taxon>Bacteria</taxon>
        <taxon>Pseudomonadati</taxon>
        <taxon>Pseudomonadota</taxon>
        <taxon>Alphaproteobacteria</taxon>
        <taxon>Rhodospirillales</taxon>
        <taxon>Azospirillaceae</taxon>
        <taxon>Azospirillum</taxon>
    </lineage>
</organism>
<dbReference type="Proteomes" id="UP000298774">
    <property type="component" value="Plasmid p5"/>
</dbReference>
<evidence type="ECO:0000313" key="2">
    <source>
        <dbReference type="EMBL" id="QCO13717.1"/>
    </source>
</evidence>
<reference evidence="2 3" key="1">
    <citation type="submission" date="2018-09" db="EMBL/GenBank/DDBJ databases">
        <title>Whole genome based analysis of evolution and adaptive divergence in Indian and Brazilian strains of Azospirillum brasilense.</title>
        <authorList>
            <person name="Singh C."/>
            <person name="Tripathi A.K."/>
        </authorList>
    </citation>
    <scope>NUCLEOTIDE SEQUENCE [LARGE SCALE GENOMIC DNA]</scope>
    <source>
        <strain evidence="2 3">MTCC4038</strain>
        <plasmid evidence="2 3">p5</plasmid>
    </source>
</reference>
<sequence>MKAFFCVNNGALGWFNDMIKVLTQSILETTNLEPVMLFDGNPDHPLVHWVKNRNVEVINTRVPFHGELFSEKTMSANTGTPYNPEHASGSFLKFISHNFTNDDFYLQVDCDVMFLKDIEFTLSQEKTLGACQELDLSNVKSKLISRSSHFNSGVMLINRKNFARSYNELIEYCREHNFYHRKTYSYDQTFLNEFFKNAWETMPRELNWRPVDGVNCDARIVHFHGPKPQRFKDIVDGKAYDFERPLMEDMVLNFEESYRYYVSCFSDYLKRSEPKIT</sequence>
<dbReference type="InterPro" id="IPR002495">
    <property type="entry name" value="Glyco_trans_8"/>
</dbReference>
<dbReference type="Gene3D" id="3.90.550.10">
    <property type="entry name" value="Spore Coat Polysaccharide Biosynthesis Protein SpsA, Chain A"/>
    <property type="match status" value="1"/>
</dbReference>
<keyword evidence="2" id="KW-0614">Plasmid</keyword>
<evidence type="ECO:0000313" key="3">
    <source>
        <dbReference type="Proteomes" id="UP000298774"/>
    </source>
</evidence>
<name>A0A4D8QU34_AZOBR</name>
<dbReference type="EMBL" id="JAWXYC010000006">
    <property type="protein sequence ID" value="MDX5955761.1"/>
    <property type="molecule type" value="Genomic_DNA"/>
</dbReference>
<evidence type="ECO:0000313" key="1">
    <source>
        <dbReference type="EMBL" id="MDX5955761.1"/>
    </source>
</evidence>
<dbReference type="GO" id="GO:0016757">
    <property type="term" value="F:glycosyltransferase activity"/>
    <property type="evidence" value="ECO:0007669"/>
    <property type="project" value="InterPro"/>
</dbReference>
<dbReference type="RefSeq" id="WP_079285532.1">
    <property type="nucleotide sequence ID" value="NZ_CP012919.1"/>
</dbReference>
<dbReference type="EMBL" id="CP032344">
    <property type="protein sequence ID" value="QCO13717.1"/>
    <property type="molecule type" value="Genomic_DNA"/>
</dbReference>
<reference evidence="1 4" key="2">
    <citation type="submission" date="2023-11" db="EMBL/GenBank/DDBJ databases">
        <title>MicrobeMod: A computational toolkit for identifying prokaryotic methylation and restriction-modification with nanopore sequencing.</title>
        <authorList>
            <person name="Crits-Christoph A."/>
            <person name="Kang S.C."/>
            <person name="Lee H."/>
            <person name="Ostrov N."/>
        </authorList>
    </citation>
    <scope>NUCLEOTIDE SEQUENCE [LARGE SCALE GENOMIC DNA]</scope>
    <source>
        <strain evidence="1 4">ATCC 29145</strain>
    </source>
</reference>
<dbReference type="Pfam" id="PF01501">
    <property type="entry name" value="Glyco_transf_8"/>
    <property type="match status" value="1"/>
</dbReference>
<accession>A0A4D8QU34</accession>